<proteinExistence type="predicted"/>
<dbReference type="Proteomes" id="UP000054485">
    <property type="component" value="Unassembled WGS sequence"/>
</dbReference>
<dbReference type="InParanoid" id="A0A0C9ZXG5"/>
<reference evidence="2 3" key="1">
    <citation type="submission" date="2014-04" db="EMBL/GenBank/DDBJ databases">
        <authorList>
            <consortium name="DOE Joint Genome Institute"/>
            <person name="Kuo A."/>
            <person name="Ruytinx J."/>
            <person name="Rineau F."/>
            <person name="Colpaert J."/>
            <person name="Kohler A."/>
            <person name="Nagy L.G."/>
            <person name="Floudas D."/>
            <person name="Copeland A."/>
            <person name="Barry K.W."/>
            <person name="Cichocki N."/>
            <person name="Veneault-Fourrey C."/>
            <person name="LaButti K."/>
            <person name="Lindquist E.A."/>
            <person name="Lipzen A."/>
            <person name="Lundell T."/>
            <person name="Morin E."/>
            <person name="Murat C."/>
            <person name="Sun H."/>
            <person name="Tunlid A."/>
            <person name="Henrissat B."/>
            <person name="Grigoriev I.V."/>
            <person name="Hibbett D.S."/>
            <person name="Martin F."/>
            <person name="Nordberg H.P."/>
            <person name="Cantor M.N."/>
            <person name="Hua S.X."/>
        </authorList>
    </citation>
    <scope>NUCLEOTIDE SEQUENCE [LARGE SCALE GENOMIC DNA]</scope>
    <source>
        <strain evidence="2 3">UH-Slu-Lm8-n1</strain>
    </source>
</reference>
<evidence type="ECO:0000256" key="1">
    <source>
        <dbReference type="SAM" id="MobiDB-lite"/>
    </source>
</evidence>
<protein>
    <submittedName>
        <fullName evidence="2">Uncharacterized protein</fullName>
    </submittedName>
</protein>
<name>A0A0C9ZXG5_9AGAM</name>
<dbReference type="EMBL" id="KN835806">
    <property type="protein sequence ID" value="KIK34121.1"/>
    <property type="molecule type" value="Genomic_DNA"/>
</dbReference>
<dbReference type="HOGENOM" id="CLU_2656121_0_0_1"/>
<reference evidence="3" key="2">
    <citation type="submission" date="2015-01" db="EMBL/GenBank/DDBJ databases">
        <title>Evolutionary Origins and Diversification of the Mycorrhizal Mutualists.</title>
        <authorList>
            <consortium name="DOE Joint Genome Institute"/>
            <consortium name="Mycorrhizal Genomics Consortium"/>
            <person name="Kohler A."/>
            <person name="Kuo A."/>
            <person name="Nagy L.G."/>
            <person name="Floudas D."/>
            <person name="Copeland A."/>
            <person name="Barry K.W."/>
            <person name="Cichocki N."/>
            <person name="Veneault-Fourrey C."/>
            <person name="LaButti K."/>
            <person name="Lindquist E.A."/>
            <person name="Lipzen A."/>
            <person name="Lundell T."/>
            <person name="Morin E."/>
            <person name="Murat C."/>
            <person name="Riley R."/>
            <person name="Ohm R."/>
            <person name="Sun H."/>
            <person name="Tunlid A."/>
            <person name="Henrissat B."/>
            <person name="Grigoriev I.V."/>
            <person name="Hibbett D.S."/>
            <person name="Martin F."/>
        </authorList>
    </citation>
    <scope>NUCLEOTIDE SEQUENCE [LARGE SCALE GENOMIC DNA]</scope>
    <source>
        <strain evidence="3">UH-Slu-Lm8-n1</strain>
    </source>
</reference>
<sequence>MLGPSVTMSVNDVPCTPVQLPDGSRMSEVRRPQPTSLTRSATVKHKMRATLKELTFLTSTVPRPPQHCRTTEILPL</sequence>
<organism evidence="2 3">
    <name type="scientific">Suillus luteus UH-Slu-Lm8-n1</name>
    <dbReference type="NCBI Taxonomy" id="930992"/>
    <lineage>
        <taxon>Eukaryota</taxon>
        <taxon>Fungi</taxon>
        <taxon>Dikarya</taxon>
        <taxon>Basidiomycota</taxon>
        <taxon>Agaricomycotina</taxon>
        <taxon>Agaricomycetes</taxon>
        <taxon>Agaricomycetidae</taxon>
        <taxon>Boletales</taxon>
        <taxon>Suillineae</taxon>
        <taxon>Suillaceae</taxon>
        <taxon>Suillus</taxon>
    </lineage>
</organism>
<keyword evidence="3" id="KW-1185">Reference proteome</keyword>
<accession>A0A0C9ZXG5</accession>
<gene>
    <name evidence="2" type="ORF">CY34DRAFT_658551</name>
</gene>
<feature type="compositionally biased region" description="Polar residues" evidence="1">
    <location>
        <begin position="1"/>
        <end position="10"/>
    </location>
</feature>
<dbReference type="AlphaFoldDB" id="A0A0C9ZXG5"/>
<evidence type="ECO:0000313" key="3">
    <source>
        <dbReference type="Proteomes" id="UP000054485"/>
    </source>
</evidence>
<evidence type="ECO:0000313" key="2">
    <source>
        <dbReference type="EMBL" id="KIK34121.1"/>
    </source>
</evidence>
<feature type="region of interest" description="Disordered" evidence="1">
    <location>
        <begin position="1"/>
        <end position="42"/>
    </location>
</feature>